<dbReference type="Proteomes" id="UP000038045">
    <property type="component" value="Unplaced"/>
</dbReference>
<accession>A0A0N4Z4Q6</accession>
<evidence type="ECO:0000313" key="2">
    <source>
        <dbReference type="WBParaSite" id="PTRK_0000197200.1"/>
    </source>
</evidence>
<name>A0A0N4Z4Q6_PARTI</name>
<keyword evidence="1" id="KW-1185">Reference proteome</keyword>
<dbReference type="WBParaSite" id="PTRK_0000197200.1">
    <property type="protein sequence ID" value="PTRK_0000197200.1"/>
    <property type="gene ID" value="PTRK_0000197200"/>
</dbReference>
<reference evidence="2" key="1">
    <citation type="submission" date="2017-02" db="UniProtKB">
        <authorList>
            <consortium name="WormBaseParasite"/>
        </authorList>
    </citation>
    <scope>IDENTIFICATION</scope>
</reference>
<dbReference type="AlphaFoldDB" id="A0A0N4Z4Q6"/>
<evidence type="ECO:0000313" key="1">
    <source>
        <dbReference type="Proteomes" id="UP000038045"/>
    </source>
</evidence>
<sequence>MDAFENEILSYLYSLWKLQHDVSGIEEIVISPEAIEGTKFLMVLKSINIYQNMFESSKSGLNRNFYSHLFATRNPKDIMLKLNDGREKIDQYDIALFADTVNVKIHLFDFTLKNVNKENICSIYPSPDSKCGSNIHMVKLNGNGPILSLYHVPDDIFFS</sequence>
<protein>
    <submittedName>
        <fullName evidence="2">Uncharacterized protein</fullName>
    </submittedName>
</protein>
<proteinExistence type="predicted"/>
<organism evidence="1 2">
    <name type="scientific">Parastrongyloides trichosuri</name>
    <name type="common">Possum-specific nematode worm</name>
    <dbReference type="NCBI Taxonomy" id="131310"/>
    <lineage>
        <taxon>Eukaryota</taxon>
        <taxon>Metazoa</taxon>
        <taxon>Ecdysozoa</taxon>
        <taxon>Nematoda</taxon>
        <taxon>Chromadorea</taxon>
        <taxon>Rhabditida</taxon>
        <taxon>Tylenchina</taxon>
        <taxon>Panagrolaimomorpha</taxon>
        <taxon>Strongyloidoidea</taxon>
        <taxon>Strongyloididae</taxon>
        <taxon>Parastrongyloides</taxon>
    </lineage>
</organism>